<dbReference type="PROSITE" id="PS50115">
    <property type="entry name" value="ARFGAP"/>
    <property type="match status" value="1"/>
</dbReference>
<evidence type="ECO:0000259" key="3">
    <source>
        <dbReference type="PROSITE" id="PS50115"/>
    </source>
</evidence>
<feature type="compositionally biased region" description="Low complexity" evidence="2">
    <location>
        <begin position="310"/>
        <end position="321"/>
    </location>
</feature>
<evidence type="ECO:0000256" key="1">
    <source>
        <dbReference type="PROSITE-ProRule" id="PRU00288"/>
    </source>
</evidence>
<feature type="compositionally biased region" description="Basic residues" evidence="2">
    <location>
        <begin position="897"/>
        <end position="908"/>
    </location>
</feature>
<feature type="compositionally biased region" description="Acidic residues" evidence="2">
    <location>
        <begin position="360"/>
        <end position="374"/>
    </location>
</feature>
<feature type="compositionally biased region" description="Basic residues" evidence="2">
    <location>
        <begin position="854"/>
        <end position="868"/>
    </location>
</feature>
<feature type="compositionally biased region" description="Basic residues" evidence="2">
    <location>
        <begin position="322"/>
        <end position="333"/>
    </location>
</feature>
<feature type="compositionally biased region" description="Basic and acidic residues" evidence="2">
    <location>
        <begin position="387"/>
        <end position="401"/>
    </location>
</feature>
<dbReference type="InterPro" id="IPR038508">
    <property type="entry name" value="ArfGAP_dom_sf"/>
</dbReference>
<feature type="compositionally biased region" description="Low complexity" evidence="2">
    <location>
        <begin position="540"/>
        <end position="549"/>
    </location>
</feature>
<feature type="compositionally biased region" description="Basic and acidic residues" evidence="2">
    <location>
        <begin position="657"/>
        <end position="671"/>
    </location>
</feature>
<dbReference type="PANTHER" id="PTHR46220">
    <property type="entry name" value="ADP-RIBOSYLATION FACTOR GTPASE-ACTIVATING PROTEIN AGD12"/>
    <property type="match status" value="1"/>
</dbReference>
<feature type="region of interest" description="Disordered" evidence="2">
    <location>
        <begin position="784"/>
        <end position="917"/>
    </location>
</feature>
<comment type="caution">
    <text evidence="4">The sequence shown here is derived from an EMBL/GenBank/DDBJ whole genome shotgun (WGS) entry which is preliminary data.</text>
</comment>
<feature type="compositionally biased region" description="Acidic residues" evidence="2">
    <location>
        <begin position="835"/>
        <end position="845"/>
    </location>
</feature>
<gene>
    <name evidence="4" type="ORF">SEMRO_252_G099640.1</name>
</gene>
<accession>A0A9N8DSN1</accession>
<dbReference type="AlphaFoldDB" id="A0A9N8DSN1"/>
<feature type="region of interest" description="Disordered" evidence="2">
    <location>
        <begin position="206"/>
        <end position="231"/>
    </location>
</feature>
<evidence type="ECO:0000313" key="4">
    <source>
        <dbReference type="EMBL" id="CAB9506056.1"/>
    </source>
</evidence>
<dbReference type="GO" id="GO:0008270">
    <property type="term" value="F:zinc ion binding"/>
    <property type="evidence" value="ECO:0007669"/>
    <property type="project" value="UniProtKB-KW"/>
</dbReference>
<dbReference type="SUPFAM" id="SSF57863">
    <property type="entry name" value="ArfGap/RecO-like zinc finger"/>
    <property type="match status" value="1"/>
</dbReference>
<keyword evidence="1" id="KW-0479">Metal-binding</keyword>
<feature type="compositionally biased region" description="Basic and acidic residues" evidence="2">
    <location>
        <begin position="484"/>
        <end position="512"/>
    </location>
</feature>
<feature type="domain" description="Arf-GAP" evidence="3">
    <location>
        <begin position="27"/>
        <end position="158"/>
    </location>
</feature>
<feature type="compositionally biased region" description="Polar residues" evidence="2">
    <location>
        <begin position="787"/>
        <end position="811"/>
    </location>
</feature>
<organism evidence="4 5">
    <name type="scientific">Seminavis robusta</name>
    <dbReference type="NCBI Taxonomy" id="568900"/>
    <lineage>
        <taxon>Eukaryota</taxon>
        <taxon>Sar</taxon>
        <taxon>Stramenopiles</taxon>
        <taxon>Ochrophyta</taxon>
        <taxon>Bacillariophyta</taxon>
        <taxon>Bacillariophyceae</taxon>
        <taxon>Bacillariophycidae</taxon>
        <taxon>Naviculales</taxon>
        <taxon>Naviculaceae</taxon>
        <taxon>Seminavis</taxon>
    </lineage>
</organism>
<feature type="compositionally biased region" description="Basic residues" evidence="2">
    <location>
        <begin position="439"/>
        <end position="456"/>
    </location>
</feature>
<evidence type="ECO:0000313" key="5">
    <source>
        <dbReference type="Proteomes" id="UP001153069"/>
    </source>
</evidence>
<dbReference type="GO" id="GO:0005543">
    <property type="term" value="F:phospholipid binding"/>
    <property type="evidence" value="ECO:0007669"/>
    <property type="project" value="InterPro"/>
</dbReference>
<dbReference type="Pfam" id="PF01412">
    <property type="entry name" value="ArfGap"/>
    <property type="match status" value="1"/>
</dbReference>
<feature type="region of interest" description="Disordered" evidence="2">
    <location>
        <begin position="1"/>
        <end position="22"/>
    </location>
</feature>
<proteinExistence type="predicted"/>
<keyword evidence="5" id="KW-1185">Reference proteome</keyword>
<dbReference type="SMART" id="SM00105">
    <property type="entry name" value="ArfGap"/>
    <property type="match status" value="1"/>
</dbReference>
<feature type="compositionally biased region" description="Polar residues" evidence="2">
    <location>
        <begin position="735"/>
        <end position="750"/>
    </location>
</feature>
<feature type="compositionally biased region" description="Polar residues" evidence="2">
    <location>
        <begin position="467"/>
        <end position="483"/>
    </location>
</feature>
<keyword evidence="1" id="KW-0863">Zinc-finger</keyword>
<keyword evidence="1" id="KW-0862">Zinc</keyword>
<feature type="compositionally biased region" description="Basic and acidic residues" evidence="2">
    <location>
        <begin position="417"/>
        <end position="431"/>
    </location>
</feature>
<sequence length="949" mass="104073">MTGNASEDGGESGATTSTCVGPSMSLPDRLKAVLEKEGNETCAECPEASPTWACLLTNPLDDGDGKKVLAIFCCYKCYGAHFQLGKDVGQVKSTRRANDWKEEEIEILEASGNKIVNDIYEFKLTPEDKQKEHGEDKDTFVKNKYQNMLYFSKRAFQQFQKGHSTTTNATGTSFSFRLPGRSVSSHDGKRTLMTPSFDWVSFSKATPSNKEMEEQQADDADQSNLKRLSRRGLTKAFSNPFALESMRRTVSGEQTSKDSSSSKLEGEDKKESEDCDGSDNSQKDRETKKNTSLAFLDKRRKSVDDDDDSASASGSVNSSASRIRRRHTRRNLRKTASSPLALASMRRELATMRAKGAEGNNEESDDKPDEDEEGPLPTASTKAKRKSNPETKRSENKLERSRSKRKPGSTNSLAGMRDWKSEDPEKTRDIGSMRNKQSSSRRRSDKSSKRSSKSPRRTLTEGDKSSGRSSNSPRRTLTDQGTIKSERSTRGRSSKKTDNASSHKRESQDQTRKSSSSPKRGLERNESLVSKRGLGRESSSRSVGSSKRGSSTKRELSPAETGKSRRHLLARGESSRSAGSSKRAISPRRTVSRDETSRQSGGSKRGLSPLRQIIQDESNRSSGGSKLVLSPARQLIRDESSRSVGGSKRVLSPKRQLLRDSSMRLARDESVLSRQPSILLSLDDSIDSEGSSRHRGGSVPSIGILGVRGTKREPSSHSAGSGGDLSRQCSDRSIDSSSTLDTLETAHSGQSLALLSSSGDDPVERRPTTQSICSNSLLDTCMCPDSPASTASEMSQDLLSAPNTPNHLTPTKKQEQRRSGQESTIDSLAIPDIVTTDDDRDEEGDGCSACSKHSEKRKKKRSKAKRCKTMNSPRCSKHDGSPTSSKAPDGSSERRIQRSSKHGRRGHRGDKPEKTLQGTIMALHAISKTSVVIDPETRKVVLKRCTTIE</sequence>
<dbReference type="PRINTS" id="PR00405">
    <property type="entry name" value="REVINTRACTNG"/>
</dbReference>
<dbReference type="Gene3D" id="1.10.220.150">
    <property type="entry name" value="Arf GTPase activating protein"/>
    <property type="match status" value="1"/>
</dbReference>
<reference evidence="4" key="1">
    <citation type="submission" date="2020-06" db="EMBL/GenBank/DDBJ databases">
        <authorList>
            <consortium name="Plant Systems Biology data submission"/>
        </authorList>
    </citation>
    <scope>NUCLEOTIDE SEQUENCE</scope>
    <source>
        <strain evidence="4">D6</strain>
    </source>
</reference>
<protein>
    <submittedName>
        <fullName evidence="4">Stromal membrane-associated protein 2</fullName>
    </submittedName>
</protein>
<feature type="compositionally biased region" description="Low complexity" evidence="2">
    <location>
        <begin position="571"/>
        <end position="584"/>
    </location>
</feature>
<dbReference type="Proteomes" id="UP001153069">
    <property type="component" value="Unassembled WGS sequence"/>
</dbReference>
<name>A0A9N8DSN1_9STRA</name>
<dbReference type="GO" id="GO:0005096">
    <property type="term" value="F:GTPase activator activity"/>
    <property type="evidence" value="ECO:0007669"/>
    <property type="project" value="InterPro"/>
</dbReference>
<dbReference type="InterPro" id="IPR001164">
    <property type="entry name" value="ArfGAP_dom"/>
</dbReference>
<evidence type="ECO:0000256" key="2">
    <source>
        <dbReference type="SAM" id="MobiDB-lite"/>
    </source>
</evidence>
<dbReference type="EMBL" id="CAICTM010000251">
    <property type="protein sequence ID" value="CAB9506056.1"/>
    <property type="molecule type" value="Genomic_DNA"/>
</dbReference>
<dbReference type="PANTHER" id="PTHR46220:SF2">
    <property type="entry name" value="ADP-RIBOSYLATION FACTOR GTPASE-ACTIVATING PROTEIN AGD11-RELATED"/>
    <property type="match status" value="1"/>
</dbReference>
<dbReference type="OrthoDB" id="73919at2759"/>
<feature type="compositionally biased region" description="Polar residues" evidence="2">
    <location>
        <begin position="251"/>
        <end position="263"/>
    </location>
</feature>
<dbReference type="InterPro" id="IPR044518">
    <property type="entry name" value="ARF_GAP_AGD11/12/13"/>
</dbReference>
<dbReference type="InterPro" id="IPR037278">
    <property type="entry name" value="ARFGAP/RecO"/>
</dbReference>
<feature type="region of interest" description="Disordered" evidence="2">
    <location>
        <begin position="244"/>
        <end position="771"/>
    </location>
</feature>